<feature type="transmembrane region" description="Helical" evidence="1">
    <location>
        <begin position="72"/>
        <end position="95"/>
    </location>
</feature>
<protein>
    <submittedName>
        <fullName evidence="2">Uncharacterized protein</fullName>
    </submittedName>
</protein>
<feature type="transmembrane region" description="Helical" evidence="1">
    <location>
        <begin position="33"/>
        <end position="52"/>
    </location>
</feature>
<comment type="caution">
    <text evidence="2">The sequence shown here is derived from an EMBL/GenBank/DDBJ whole genome shotgun (WGS) entry which is preliminary data.</text>
</comment>
<feature type="transmembrane region" description="Helical" evidence="1">
    <location>
        <begin position="107"/>
        <end position="126"/>
    </location>
</feature>
<feature type="transmembrane region" description="Helical" evidence="1">
    <location>
        <begin position="132"/>
        <end position="148"/>
    </location>
</feature>
<evidence type="ECO:0000313" key="2">
    <source>
        <dbReference type="EMBL" id="KAJ9183486.1"/>
    </source>
</evidence>
<name>A0ABQ9MWD0_HEVBR</name>
<dbReference type="EMBL" id="JARPOI010000004">
    <property type="protein sequence ID" value="KAJ9183486.1"/>
    <property type="molecule type" value="Genomic_DNA"/>
</dbReference>
<gene>
    <name evidence="2" type="ORF">P3X46_007331</name>
</gene>
<sequence>MHTNIDFRTSTQVTPRLAMVRCPRCSLHNSIKLLNLIMVFFAIGIIIYSLWLDKKWHQFFSELHPASPPPKPWFIYTCSGVGIAVCLSTLCGYMAVNSISNYTICSYIFIGCCLLFLEVAVIVIVFFKMDLLAMNAVALSVIFWAARMESRIDFNQSNATRFTQSFLVPNFPESETSRQSFTRYEILPQQIEQGALLSYIRKIRERFQRRNNTH</sequence>
<evidence type="ECO:0000256" key="1">
    <source>
        <dbReference type="SAM" id="Phobius"/>
    </source>
</evidence>
<organism evidence="2 3">
    <name type="scientific">Hevea brasiliensis</name>
    <name type="common">Para rubber tree</name>
    <name type="synonym">Siphonia brasiliensis</name>
    <dbReference type="NCBI Taxonomy" id="3981"/>
    <lineage>
        <taxon>Eukaryota</taxon>
        <taxon>Viridiplantae</taxon>
        <taxon>Streptophyta</taxon>
        <taxon>Embryophyta</taxon>
        <taxon>Tracheophyta</taxon>
        <taxon>Spermatophyta</taxon>
        <taxon>Magnoliopsida</taxon>
        <taxon>eudicotyledons</taxon>
        <taxon>Gunneridae</taxon>
        <taxon>Pentapetalae</taxon>
        <taxon>rosids</taxon>
        <taxon>fabids</taxon>
        <taxon>Malpighiales</taxon>
        <taxon>Euphorbiaceae</taxon>
        <taxon>Crotonoideae</taxon>
        <taxon>Micrandreae</taxon>
        <taxon>Hevea</taxon>
    </lineage>
</organism>
<dbReference type="Proteomes" id="UP001174677">
    <property type="component" value="Chromosome 4"/>
</dbReference>
<keyword evidence="3" id="KW-1185">Reference proteome</keyword>
<proteinExistence type="predicted"/>
<reference evidence="2" key="1">
    <citation type="journal article" date="2023" name="Plant Biotechnol. J.">
        <title>Chromosome-level wild Hevea brasiliensis genome provides new tools for genomic-assisted breeding and valuable loci to elevate rubber yield.</title>
        <authorList>
            <person name="Cheng H."/>
            <person name="Song X."/>
            <person name="Hu Y."/>
            <person name="Wu T."/>
            <person name="Yang Q."/>
            <person name="An Z."/>
            <person name="Feng S."/>
            <person name="Deng Z."/>
            <person name="Wu W."/>
            <person name="Zeng X."/>
            <person name="Tu M."/>
            <person name="Wang X."/>
            <person name="Huang H."/>
        </authorList>
    </citation>
    <scope>NUCLEOTIDE SEQUENCE</scope>
    <source>
        <strain evidence="2">MT/VB/25A 57/8</strain>
    </source>
</reference>
<evidence type="ECO:0000313" key="3">
    <source>
        <dbReference type="Proteomes" id="UP001174677"/>
    </source>
</evidence>
<keyword evidence="1" id="KW-1133">Transmembrane helix</keyword>
<accession>A0ABQ9MWD0</accession>
<keyword evidence="1" id="KW-0472">Membrane</keyword>
<keyword evidence="1" id="KW-0812">Transmembrane</keyword>